<keyword evidence="1" id="KW-0812">Transmembrane</keyword>
<dbReference type="AlphaFoldDB" id="A0A4R2KCR3"/>
<name>A0A4R2KCR3_9FIRM</name>
<sequence>MVSYVSEQLYVFLATLYGGIFIGFIYDLYRIFRCIFKPKKIATIIEDLIFWIVISIAAITVLLFSNEGQVRFYTFLGFMIGSILYNRILSKFVIKSMILLLRMIRKIILKIVKIILYPLRVLRKLFLKPWRWLKKKITQHYFRCKRICLLPKIVYNEMKKYIKFIRKKK</sequence>
<reference evidence="2 3" key="1">
    <citation type="submission" date="2019-03" db="EMBL/GenBank/DDBJ databases">
        <title>Genomic Encyclopedia of Type Strains, Phase IV (KMG-IV): sequencing the most valuable type-strain genomes for metagenomic binning, comparative biology and taxonomic classification.</title>
        <authorList>
            <person name="Goeker M."/>
        </authorList>
    </citation>
    <scope>NUCLEOTIDE SEQUENCE [LARGE SCALE GENOMIC DNA]</scope>
    <source>
        <strain evidence="2 3">DSM 102940</strain>
    </source>
</reference>
<dbReference type="RefSeq" id="WP_132246679.1">
    <property type="nucleotide sequence ID" value="NZ_SLWV01000022.1"/>
</dbReference>
<dbReference type="OrthoDB" id="1685240at2"/>
<evidence type="ECO:0000313" key="3">
    <source>
        <dbReference type="Proteomes" id="UP000294919"/>
    </source>
</evidence>
<dbReference type="Pfam" id="PF09578">
    <property type="entry name" value="Spore_YabQ"/>
    <property type="match status" value="1"/>
</dbReference>
<comment type="caution">
    <text evidence="2">The sequence shown here is derived from an EMBL/GenBank/DDBJ whole genome shotgun (WGS) entry which is preliminary data.</text>
</comment>
<dbReference type="EMBL" id="SLWV01000022">
    <property type="protein sequence ID" value="TCO71361.1"/>
    <property type="molecule type" value="Genomic_DNA"/>
</dbReference>
<evidence type="ECO:0000313" key="2">
    <source>
        <dbReference type="EMBL" id="TCO71361.1"/>
    </source>
</evidence>
<keyword evidence="1" id="KW-1133">Transmembrane helix</keyword>
<organism evidence="2 3">
    <name type="scientific">Marinisporobacter balticus</name>
    <dbReference type="NCBI Taxonomy" id="2018667"/>
    <lineage>
        <taxon>Bacteria</taxon>
        <taxon>Bacillati</taxon>
        <taxon>Bacillota</taxon>
        <taxon>Clostridia</taxon>
        <taxon>Peptostreptococcales</taxon>
        <taxon>Thermotaleaceae</taxon>
        <taxon>Marinisporobacter</taxon>
    </lineage>
</organism>
<protein>
    <submittedName>
        <fullName evidence="2">Spore cortex biosynthesis protein YabQ</fullName>
    </submittedName>
</protein>
<accession>A0A4R2KCR3</accession>
<feature type="transmembrane region" description="Helical" evidence="1">
    <location>
        <begin position="41"/>
        <end position="64"/>
    </location>
</feature>
<keyword evidence="1" id="KW-0472">Membrane</keyword>
<dbReference type="InterPro" id="IPR019074">
    <property type="entry name" value="YabQ"/>
</dbReference>
<feature type="transmembrane region" description="Helical" evidence="1">
    <location>
        <begin position="70"/>
        <end position="86"/>
    </location>
</feature>
<evidence type="ECO:0000256" key="1">
    <source>
        <dbReference type="SAM" id="Phobius"/>
    </source>
</evidence>
<proteinExistence type="predicted"/>
<dbReference type="NCBIfam" id="TIGR02893">
    <property type="entry name" value="spore_yabQ"/>
    <property type="match status" value="1"/>
</dbReference>
<feature type="transmembrane region" description="Helical" evidence="1">
    <location>
        <begin position="12"/>
        <end position="29"/>
    </location>
</feature>
<dbReference type="Proteomes" id="UP000294919">
    <property type="component" value="Unassembled WGS sequence"/>
</dbReference>
<gene>
    <name evidence="2" type="ORF">EV214_12230</name>
</gene>
<keyword evidence="3" id="KW-1185">Reference proteome</keyword>